<organism evidence="3 4">
    <name type="scientific">Blepharisma stoltei</name>
    <dbReference type="NCBI Taxonomy" id="1481888"/>
    <lineage>
        <taxon>Eukaryota</taxon>
        <taxon>Sar</taxon>
        <taxon>Alveolata</taxon>
        <taxon>Ciliophora</taxon>
        <taxon>Postciliodesmatophora</taxon>
        <taxon>Heterotrichea</taxon>
        <taxon>Heterotrichida</taxon>
        <taxon>Blepharismidae</taxon>
        <taxon>Blepharisma</taxon>
    </lineage>
</organism>
<keyword evidence="1" id="KW-0175">Coiled coil</keyword>
<evidence type="ECO:0000256" key="2">
    <source>
        <dbReference type="SAM" id="MobiDB-lite"/>
    </source>
</evidence>
<proteinExistence type="predicted"/>
<dbReference type="GO" id="GO:0003341">
    <property type="term" value="P:cilium movement"/>
    <property type="evidence" value="ECO:0007669"/>
    <property type="project" value="InterPro"/>
</dbReference>
<dbReference type="AlphaFoldDB" id="A0AAU9JTZ9"/>
<accession>A0AAU9JTZ9</accession>
<keyword evidence="4" id="KW-1185">Reference proteome</keyword>
<dbReference type="PANTHER" id="PTHR46518">
    <property type="entry name" value="COILED-COIL DOMAIN-CONTAINING PROTEIN 151"/>
    <property type="match status" value="1"/>
</dbReference>
<protein>
    <submittedName>
        <fullName evidence="3">Uncharacterized protein</fullName>
    </submittedName>
</protein>
<feature type="region of interest" description="Disordered" evidence="2">
    <location>
        <begin position="446"/>
        <end position="465"/>
    </location>
</feature>
<feature type="compositionally biased region" description="Basic and acidic residues" evidence="2">
    <location>
        <begin position="149"/>
        <end position="170"/>
    </location>
</feature>
<dbReference type="PANTHER" id="PTHR46518:SF1">
    <property type="entry name" value="OUTER DYNEIN ARM-DOCKING COMPLEX SUBUNIT 3"/>
    <property type="match status" value="1"/>
</dbReference>
<reference evidence="3" key="1">
    <citation type="submission" date="2021-09" db="EMBL/GenBank/DDBJ databases">
        <authorList>
            <consortium name="AG Swart"/>
            <person name="Singh M."/>
            <person name="Singh A."/>
            <person name="Seah K."/>
            <person name="Emmerich C."/>
        </authorList>
    </citation>
    <scope>NUCLEOTIDE SEQUENCE</scope>
    <source>
        <strain evidence="3">ATCC30299</strain>
    </source>
</reference>
<evidence type="ECO:0000313" key="4">
    <source>
        <dbReference type="Proteomes" id="UP001162131"/>
    </source>
</evidence>
<sequence length="478" mass="56552">MAETKKSPQKKAPLKFLITQQDSSMYSDGGDNIDIHKDDEMREISMQLTMIRKKHDQTKRENSLKRHQLERSKKELEKLGTVAEVTEMDERSINQRIEQLETALELTHMKVEEELLNKKSYEHMLNRMNLEKVNLQVTSNHLSHTLKSSKMELESEKEKSRKNKELNHQSKKFLQELKANLEFEKRKKEERVQQLERSVKMRKDASERRQERLKRQAEIAEAAANEDRDSQEIQMKEQLLINRFWYMYLRWKLEKEWQSAAEVEEAFQKIRAATGLSNVKDIVQKFLTREEVHQQLMQSISEAEKTLDDLKAENEKSRNELKELLLIEGETNERSFYKEFKALEEKLAKEQNELLKCRERNENSTRNYEHIFAWGKKIMSKLDNRLDTSNMDLVDLFNKIKEKLEVVVTPLLENKEAFLKELNKYESKKTDQLLKEIYTPDFIAKNSRVRPKSPSETSEQGNEEVALARLSSSLVGDN</sequence>
<dbReference type="GO" id="GO:0036158">
    <property type="term" value="P:outer dynein arm assembly"/>
    <property type="evidence" value="ECO:0007669"/>
    <property type="project" value="InterPro"/>
</dbReference>
<feature type="region of interest" description="Disordered" evidence="2">
    <location>
        <begin position="143"/>
        <end position="170"/>
    </location>
</feature>
<dbReference type="GO" id="GO:0036064">
    <property type="term" value="C:ciliary basal body"/>
    <property type="evidence" value="ECO:0007669"/>
    <property type="project" value="TreeGrafter"/>
</dbReference>
<gene>
    <name evidence="3" type="ORF">BSTOLATCC_MIC48283</name>
</gene>
<evidence type="ECO:0000313" key="3">
    <source>
        <dbReference type="EMBL" id="CAG9329463.1"/>
    </source>
</evidence>
<dbReference type="InterPro" id="IPR033192">
    <property type="entry name" value="ODAD3"/>
</dbReference>
<feature type="coiled-coil region" evidence="1">
    <location>
        <begin position="293"/>
        <end position="367"/>
    </location>
</feature>
<comment type="caution">
    <text evidence="3">The sequence shown here is derived from an EMBL/GenBank/DDBJ whole genome shotgun (WGS) entry which is preliminary data.</text>
</comment>
<dbReference type="Proteomes" id="UP001162131">
    <property type="component" value="Unassembled WGS sequence"/>
</dbReference>
<feature type="region of interest" description="Disordered" evidence="2">
    <location>
        <begin position="1"/>
        <end position="33"/>
    </location>
</feature>
<evidence type="ECO:0000256" key="1">
    <source>
        <dbReference type="SAM" id="Coils"/>
    </source>
</evidence>
<feature type="coiled-coil region" evidence="1">
    <location>
        <begin position="171"/>
        <end position="223"/>
    </location>
</feature>
<dbReference type="EMBL" id="CAJZBQ010000047">
    <property type="protein sequence ID" value="CAG9329463.1"/>
    <property type="molecule type" value="Genomic_DNA"/>
</dbReference>
<name>A0AAU9JTZ9_9CILI</name>
<dbReference type="GO" id="GO:0035253">
    <property type="term" value="C:ciliary rootlet"/>
    <property type="evidence" value="ECO:0007669"/>
    <property type="project" value="TreeGrafter"/>
</dbReference>
<dbReference type="GO" id="GO:0097542">
    <property type="term" value="C:ciliary tip"/>
    <property type="evidence" value="ECO:0007669"/>
    <property type="project" value="TreeGrafter"/>
</dbReference>